<name>A0ABP9RGD9_9ACTN</name>
<keyword evidence="2" id="KW-0723">Serine/threonine-protein kinase</keyword>
<feature type="compositionally biased region" description="Low complexity" evidence="10">
    <location>
        <begin position="366"/>
        <end position="375"/>
    </location>
</feature>
<evidence type="ECO:0000256" key="8">
    <source>
        <dbReference type="ARBA" id="ARBA00047899"/>
    </source>
</evidence>
<feature type="region of interest" description="Disordered" evidence="10">
    <location>
        <begin position="282"/>
        <end position="414"/>
    </location>
</feature>
<dbReference type="SMART" id="SM00220">
    <property type="entry name" value="S_TKc"/>
    <property type="match status" value="1"/>
</dbReference>
<evidence type="ECO:0000256" key="1">
    <source>
        <dbReference type="ARBA" id="ARBA00012513"/>
    </source>
</evidence>
<feature type="domain" description="Protein kinase" evidence="12">
    <location>
        <begin position="12"/>
        <end position="267"/>
    </location>
</feature>
<gene>
    <name evidence="13" type="ORF">GCM10023322_00140</name>
</gene>
<dbReference type="Proteomes" id="UP001501570">
    <property type="component" value="Unassembled WGS sequence"/>
</dbReference>
<dbReference type="InterPro" id="IPR008271">
    <property type="entry name" value="Ser/Thr_kinase_AS"/>
</dbReference>
<dbReference type="Gene3D" id="3.30.200.20">
    <property type="entry name" value="Phosphorylase Kinase, domain 1"/>
    <property type="match status" value="1"/>
</dbReference>
<keyword evidence="11" id="KW-0812">Transmembrane</keyword>
<evidence type="ECO:0000313" key="14">
    <source>
        <dbReference type="Proteomes" id="UP001501570"/>
    </source>
</evidence>
<protein>
    <recommendedName>
        <fullName evidence="1">non-specific serine/threonine protein kinase</fullName>
        <ecNumber evidence="1">2.7.11.1</ecNumber>
    </recommendedName>
</protein>
<feature type="compositionally biased region" description="Low complexity" evidence="10">
    <location>
        <begin position="283"/>
        <end position="308"/>
    </location>
</feature>
<evidence type="ECO:0000256" key="3">
    <source>
        <dbReference type="ARBA" id="ARBA00022679"/>
    </source>
</evidence>
<keyword evidence="6" id="KW-0418">Kinase</keyword>
<evidence type="ECO:0000259" key="12">
    <source>
        <dbReference type="PROSITE" id="PS50011"/>
    </source>
</evidence>
<feature type="region of interest" description="Disordered" evidence="10">
    <location>
        <begin position="448"/>
        <end position="494"/>
    </location>
</feature>
<evidence type="ECO:0000256" key="2">
    <source>
        <dbReference type="ARBA" id="ARBA00022527"/>
    </source>
</evidence>
<dbReference type="PANTHER" id="PTHR43289">
    <property type="entry name" value="MITOGEN-ACTIVATED PROTEIN KINASE KINASE KINASE 20-RELATED"/>
    <property type="match status" value="1"/>
</dbReference>
<dbReference type="EC" id="2.7.11.1" evidence="1"/>
<feature type="region of interest" description="Disordered" evidence="10">
    <location>
        <begin position="526"/>
        <end position="600"/>
    </location>
</feature>
<dbReference type="CDD" id="cd06577">
    <property type="entry name" value="PASTA_pknB"/>
    <property type="match status" value="1"/>
</dbReference>
<evidence type="ECO:0000256" key="7">
    <source>
        <dbReference type="ARBA" id="ARBA00022840"/>
    </source>
</evidence>
<dbReference type="PROSITE" id="PS50011">
    <property type="entry name" value="PROTEIN_KINASE_DOM"/>
    <property type="match status" value="1"/>
</dbReference>
<organism evidence="13 14">
    <name type="scientific">Rugosimonospora acidiphila</name>
    <dbReference type="NCBI Taxonomy" id="556531"/>
    <lineage>
        <taxon>Bacteria</taxon>
        <taxon>Bacillati</taxon>
        <taxon>Actinomycetota</taxon>
        <taxon>Actinomycetes</taxon>
        <taxon>Micromonosporales</taxon>
        <taxon>Micromonosporaceae</taxon>
        <taxon>Rugosimonospora</taxon>
    </lineage>
</organism>
<dbReference type="CDD" id="cd14014">
    <property type="entry name" value="STKc_PknB_like"/>
    <property type="match status" value="1"/>
</dbReference>
<dbReference type="InterPro" id="IPR005543">
    <property type="entry name" value="PASTA_dom"/>
</dbReference>
<keyword evidence="7" id="KW-0067">ATP-binding</keyword>
<keyword evidence="3" id="KW-0808">Transferase</keyword>
<dbReference type="Pfam" id="PF00069">
    <property type="entry name" value="Pkinase"/>
    <property type="match status" value="1"/>
</dbReference>
<comment type="caution">
    <text evidence="13">The sequence shown here is derived from an EMBL/GenBank/DDBJ whole genome shotgun (WGS) entry which is preliminary data.</text>
</comment>
<feature type="transmembrane region" description="Helical" evidence="11">
    <location>
        <begin position="418"/>
        <end position="442"/>
    </location>
</feature>
<dbReference type="PROSITE" id="PS00108">
    <property type="entry name" value="PROTEIN_KINASE_ST"/>
    <property type="match status" value="1"/>
</dbReference>
<keyword evidence="11" id="KW-1133">Transmembrane helix</keyword>
<evidence type="ECO:0000256" key="6">
    <source>
        <dbReference type="ARBA" id="ARBA00022777"/>
    </source>
</evidence>
<dbReference type="PANTHER" id="PTHR43289:SF6">
    <property type="entry name" value="SERINE_THREONINE-PROTEIN KINASE NEKL-3"/>
    <property type="match status" value="1"/>
</dbReference>
<evidence type="ECO:0000313" key="13">
    <source>
        <dbReference type="EMBL" id="GAA5176884.1"/>
    </source>
</evidence>
<dbReference type="SUPFAM" id="SSF56112">
    <property type="entry name" value="Protein kinase-like (PK-like)"/>
    <property type="match status" value="1"/>
</dbReference>
<dbReference type="SMART" id="SM00740">
    <property type="entry name" value="PASTA"/>
    <property type="match status" value="1"/>
</dbReference>
<sequence>MVNVGTMLGGRYRLDDRIAGGGMGEVWRGTDDVLGRTVAVKILLPALLEDPDFVERFRGEARTMATINHPGVVDVYDYGSDPVVGAYLVMEYVEGDALSRTLGRVGRLTPGRTMALMAQAADALQAAHDKGIVHRDVKPGNLLVRPDGTLVLTDFGIARSEMVGQLTAVGSVLGTASYISPEQATGAVATPLSDVYALGVVAYQCLAGRRPFEGDNPLELAMKHVRTQPPPLPPDIPPAVRSIVERAMAKDPSARYPSAAALGQVARRAAAGLAGGGPGVGPTGAPVSVPPVASQASPGPLGSPTGPTVRAPGGPVPASRVSGGPNATTRVQGAPPMGARMAGNQPGATHTMPGYPGAGPRTRPMGQPGQAGPAGYSRGSAMPPTQAPRRADPGYPPVAPTSAGSGGRAPAPKKSSRAVLNGVLIALVALLLIGAGVLAFVLANHNGDDKNPGTPLANSPSVAPTSMAPAPPVPTDTPTDPATQGSDDNQPIDINCDELTGQQYQDVRDQLTDQGFRVLKVNESGGDAGEVTRVTPCEARPNDTITLTVSTGKGDDDGGHGGNGGTGAPTPTTGPTDQGGQDCGKGRSNDDCSPGPDQSQ</sequence>
<dbReference type="InterPro" id="IPR000719">
    <property type="entry name" value="Prot_kinase_dom"/>
</dbReference>
<comment type="catalytic activity">
    <reaction evidence="8">
        <text>L-threonyl-[protein] + ATP = O-phospho-L-threonyl-[protein] + ADP + H(+)</text>
        <dbReference type="Rhea" id="RHEA:46608"/>
        <dbReference type="Rhea" id="RHEA-COMP:11060"/>
        <dbReference type="Rhea" id="RHEA-COMP:11605"/>
        <dbReference type="ChEBI" id="CHEBI:15378"/>
        <dbReference type="ChEBI" id="CHEBI:30013"/>
        <dbReference type="ChEBI" id="CHEBI:30616"/>
        <dbReference type="ChEBI" id="CHEBI:61977"/>
        <dbReference type="ChEBI" id="CHEBI:456216"/>
        <dbReference type="EC" id="2.7.11.1"/>
    </reaction>
</comment>
<evidence type="ECO:0000256" key="11">
    <source>
        <dbReference type="SAM" id="Phobius"/>
    </source>
</evidence>
<accession>A0ABP9RGD9</accession>
<feature type="compositionally biased region" description="Low complexity" evidence="10">
    <location>
        <begin position="568"/>
        <end position="580"/>
    </location>
</feature>
<reference evidence="14" key="1">
    <citation type="journal article" date="2019" name="Int. J. Syst. Evol. Microbiol.">
        <title>The Global Catalogue of Microorganisms (GCM) 10K type strain sequencing project: providing services to taxonomists for standard genome sequencing and annotation.</title>
        <authorList>
            <consortium name="The Broad Institute Genomics Platform"/>
            <consortium name="The Broad Institute Genome Sequencing Center for Infectious Disease"/>
            <person name="Wu L."/>
            <person name="Ma J."/>
        </authorList>
    </citation>
    <scope>NUCLEOTIDE SEQUENCE [LARGE SCALE GENOMIC DNA]</scope>
    <source>
        <strain evidence="14">JCM 18304</strain>
    </source>
</reference>
<evidence type="ECO:0000256" key="9">
    <source>
        <dbReference type="ARBA" id="ARBA00048679"/>
    </source>
</evidence>
<comment type="catalytic activity">
    <reaction evidence="9">
        <text>L-seryl-[protein] + ATP = O-phospho-L-seryl-[protein] + ADP + H(+)</text>
        <dbReference type="Rhea" id="RHEA:17989"/>
        <dbReference type="Rhea" id="RHEA-COMP:9863"/>
        <dbReference type="Rhea" id="RHEA-COMP:11604"/>
        <dbReference type="ChEBI" id="CHEBI:15378"/>
        <dbReference type="ChEBI" id="CHEBI:29999"/>
        <dbReference type="ChEBI" id="CHEBI:30616"/>
        <dbReference type="ChEBI" id="CHEBI:83421"/>
        <dbReference type="ChEBI" id="CHEBI:456216"/>
        <dbReference type="EC" id="2.7.11.1"/>
    </reaction>
</comment>
<dbReference type="Gene3D" id="1.10.510.10">
    <property type="entry name" value="Transferase(Phosphotransferase) domain 1"/>
    <property type="match status" value="1"/>
</dbReference>
<evidence type="ECO:0000256" key="10">
    <source>
        <dbReference type="SAM" id="MobiDB-lite"/>
    </source>
</evidence>
<evidence type="ECO:0000256" key="5">
    <source>
        <dbReference type="ARBA" id="ARBA00022741"/>
    </source>
</evidence>
<keyword evidence="14" id="KW-1185">Reference proteome</keyword>
<dbReference type="EMBL" id="BAABJQ010000001">
    <property type="protein sequence ID" value="GAA5176884.1"/>
    <property type="molecule type" value="Genomic_DNA"/>
</dbReference>
<keyword evidence="5" id="KW-0547">Nucleotide-binding</keyword>
<keyword evidence="4" id="KW-0677">Repeat</keyword>
<dbReference type="Gene3D" id="3.30.10.20">
    <property type="match status" value="1"/>
</dbReference>
<proteinExistence type="predicted"/>
<dbReference type="InterPro" id="IPR011009">
    <property type="entry name" value="Kinase-like_dom_sf"/>
</dbReference>
<keyword evidence="11" id="KW-0472">Membrane</keyword>
<evidence type="ECO:0000256" key="4">
    <source>
        <dbReference type="ARBA" id="ARBA00022737"/>
    </source>
</evidence>